<protein>
    <recommendedName>
        <fullName evidence="4">Lipoprotein</fullName>
    </recommendedName>
</protein>
<keyword evidence="3" id="KW-1185">Reference proteome</keyword>
<sequence>MAKSIFVVIFFSLMVSGCAISNNTALYQYDDYLDGNNWISINGSNAKLNETKEITKEVLIDNNTEYKSTNNGEISEK</sequence>
<dbReference type="RefSeq" id="WP_035170863.1">
    <property type="nucleotide sequence ID" value="NZ_JAQXQX010000082.1"/>
</dbReference>
<dbReference type="EMBL" id="VOAV01000018">
    <property type="protein sequence ID" value="TWO29139.1"/>
    <property type="molecule type" value="Genomic_DNA"/>
</dbReference>
<accession>A0ABY3G863</accession>
<evidence type="ECO:0000313" key="2">
    <source>
        <dbReference type="EMBL" id="TWO29139.1"/>
    </source>
</evidence>
<proteinExistence type="predicted"/>
<evidence type="ECO:0000256" key="1">
    <source>
        <dbReference type="SAM" id="SignalP"/>
    </source>
</evidence>
<comment type="caution">
    <text evidence="2">The sequence shown here is derived from an EMBL/GenBank/DDBJ whole genome shotgun (WGS) entry which is preliminary data.</text>
</comment>
<evidence type="ECO:0008006" key="4">
    <source>
        <dbReference type="Google" id="ProtNLM"/>
    </source>
</evidence>
<dbReference type="Proteomes" id="UP000321599">
    <property type="component" value="Unassembled WGS sequence"/>
</dbReference>
<dbReference type="PROSITE" id="PS51257">
    <property type="entry name" value="PROKAR_LIPOPROTEIN"/>
    <property type="match status" value="1"/>
</dbReference>
<feature type="chain" id="PRO_5045267276" description="Lipoprotein" evidence="1">
    <location>
        <begin position="22"/>
        <end position="77"/>
    </location>
</feature>
<gene>
    <name evidence="2" type="ORF">XK09_04005</name>
</gene>
<keyword evidence="1" id="KW-0732">Signal</keyword>
<reference evidence="2 3" key="1">
    <citation type="submission" date="2019-07" db="EMBL/GenBank/DDBJ databases">
        <title>Rapid identification of Enteric Bacteria from Whole Genome Sequences (WGS) using Average Nucleotide Identity (ANI).</title>
        <authorList>
            <person name="Lane C."/>
        </authorList>
    </citation>
    <scope>NUCLEOTIDE SEQUENCE [LARGE SCALE GENOMIC DNA]</scope>
    <source>
        <strain evidence="2 3">2013D-9588</strain>
    </source>
</reference>
<organism evidence="2 3">
    <name type="scientific">Campylobacter lanienae</name>
    <dbReference type="NCBI Taxonomy" id="75658"/>
    <lineage>
        <taxon>Bacteria</taxon>
        <taxon>Pseudomonadati</taxon>
        <taxon>Campylobacterota</taxon>
        <taxon>Epsilonproteobacteria</taxon>
        <taxon>Campylobacterales</taxon>
        <taxon>Campylobacteraceae</taxon>
        <taxon>Campylobacter</taxon>
    </lineage>
</organism>
<feature type="signal peptide" evidence="1">
    <location>
        <begin position="1"/>
        <end position="21"/>
    </location>
</feature>
<name>A0ABY3G863_9BACT</name>
<evidence type="ECO:0000313" key="3">
    <source>
        <dbReference type="Proteomes" id="UP000321599"/>
    </source>
</evidence>